<dbReference type="EMBL" id="QYAD01000005">
    <property type="protein sequence ID" value="MBL3690985.1"/>
    <property type="molecule type" value="Genomic_DNA"/>
</dbReference>
<reference evidence="1 2" key="1">
    <citation type="submission" date="2018-09" db="EMBL/GenBank/DDBJ databases">
        <title>Comparative genomics of Leucobacter spp.</title>
        <authorList>
            <person name="Reis A.C."/>
            <person name="Kolvenbach B.A."/>
            <person name="Corvini P.F.X."/>
            <person name="Nunes O.C."/>
        </authorList>
    </citation>
    <scope>NUCLEOTIDE SEQUENCE [LARGE SCALE GENOMIC DNA]</scope>
    <source>
        <strain evidence="1 2">L-1</strain>
    </source>
</reference>
<evidence type="ECO:0000313" key="1">
    <source>
        <dbReference type="EMBL" id="MBL3690985.1"/>
    </source>
</evidence>
<evidence type="ECO:0000313" key="2">
    <source>
        <dbReference type="Proteomes" id="UP001646141"/>
    </source>
</evidence>
<comment type="caution">
    <text evidence="1">The sequence shown here is derived from an EMBL/GenBank/DDBJ whole genome shotgun (WGS) entry which is preliminary data.</text>
</comment>
<dbReference type="Proteomes" id="UP001646141">
    <property type="component" value="Unassembled WGS sequence"/>
</dbReference>
<name>A0ABS1SSS6_9MICO</name>
<gene>
    <name evidence="1" type="ORF">D3226_13640</name>
</gene>
<proteinExistence type="predicted"/>
<protein>
    <submittedName>
        <fullName evidence="1">Uncharacterized protein</fullName>
    </submittedName>
</protein>
<organism evidence="1 2">
    <name type="scientific">Leucobacter chromiireducens subsp. chromiireducens</name>
    <dbReference type="NCBI Taxonomy" id="660067"/>
    <lineage>
        <taxon>Bacteria</taxon>
        <taxon>Bacillati</taxon>
        <taxon>Actinomycetota</taxon>
        <taxon>Actinomycetes</taxon>
        <taxon>Micrococcales</taxon>
        <taxon>Microbacteriaceae</taxon>
        <taxon>Leucobacter</taxon>
    </lineage>
</organism>
<sequence>MVQPGQDEQLQLVRALFPSLARDFESMSAPAAGSGAAAEFDAWLDREAGAVLAGAAFTAITDPAVAGRFDTAFARARAAARLLEAELPEPEAFAAAGSDLGHFGELLGDRPDLVPVPAPYGLGIDRWRAAFTRAGSAHPDVLNSADGVSPLILAADAERGFDALDRIPEGAGPLPVVAQRPSSGAVARWTLRLVPGEPTPSLLGLGFAHGPHVSLPELLMLQLMRILAGEQPIDTGTFTWLAGSIADGRLAARHVYDAGERVIRITCRETGNQGPHLGSRAPLA</sequence>
<keyword evidence="2" id="KW-1185">Reference proteome</keyword>
<accession>A0ABS1SSS6</accession>